<protein>
    <recommendedName>
        <fullName evidence="8">G protein-coupled receptor</fullName>
    </recommendedName>
</protein>
<evidence type="ECO:0000256" key="3">
    <source>
        <dbReference type="ARBA" id="ARBA00022989"/>
    </source>
</evidence>
<keyword evidence="7" id="KW-1185">Reference proteome</keyword>
<keyword evidence="4 5" id="KW-0472">Membrane</keyword>
<sequence>MAISASLSAHHVFVLISLERLFSSFYPAYFERHSSRALAFALAIVFGGVSWLYSIACMTNYFSSIAEEDFVPIFNARNESNTQPFQDLMIVTTASNAFSLIMLSIDLYLNFIRQPADNSTLAVSYQRSENRRILLTILPIEFSESTTSIITSIFQMMLGNFINVQTPSTRQIVIELLALPPVYPLLLAIVIEFRVGRERKKSVVIAHHDVDHMENLRFWNKST</sequence>
<evidence type="ECO:0000313" key="6">
    <source>
        <dbReference type="EMBL" id="GMR55633.1"/>
    </source>
</evidence>
<dbReference type="InterPro" id="IPR019408">
    <property type="entry name" value="7TM_GPCR_serpentine_rcpt_Srab"/>
</dbReference>
<evidence type="ECO:0000256" key="1">
    <source>
        <dbReference type="ARBA" id="ARBA00004141"/>
    </source>
</evidence>
<reference evidence="7" key="1">
    <citation type="submission" date="2022-10" db="EMBL/GenBank/DDBJ databases">
        <title>Genome assembly of Pristionchus species.</title>
        <authorList>
            <person name="Yoshida K."/>
            <person name="Sommer R.J."/>
        </authorList>
    </citation>
    <scope>NUCLEOTIDE SEQUENCE [LARGE SCALE GENOMIC DNA]</scope>
    <source>
        <strain evidence="7">RS5460</strain>
    </source>
</reference>
<dbReference type="EMBL" id="BTRK01000005">
    <property type="protein sequence ID" value="GMR55633.1"/>
    <property type="molecule type" value="Genomic_DNA"/>
</dbReference>
<keyword evidence="2 5" id="KW-0812">Transmembrane</keyword>
<proteinExistence type="predicted"/>
<organism evidence="6 7">
    <name type="scientific">Pristionchus mayeri</name>
    <dbReference type="NCBI Taxonomy" id="1317129"/>
    <lineage>
        <taxon>Eukaryota</taxon>
        <taxon>Metazoa</taxon>
        <taxon>Ecdysozoa</taxon>
        <taxon>Nematoda</taxon>
        <taxon>Chromadorea</taxon>
        <taxon>Rhabditida</taxon>
        <taxon>Rhabditina</taxon>
        <taxon>Diplogasteromorpha</taxon>
        <taxon>Diplogasteroidea</taxon>
        <taxon>Neodiplogasteridae</taxon>
        <taxon>Pristionchus</taxon>
    </lineage>
</organism>
<feature type="transmembrane region" description="Helical" evidence="5">
    <location>
        <begin position="88"/>
        <end position="112"/>
    </location>
</feature>
<feature type="transmembrane region" description="Helical" evidence="5">
    <location>
        <begin position="37"/>
        <end position="62"/>
    </location>
</feature>
<dbReference type="PANTHER" id="PTHR46561">
    <property type="entry name" value="SERPENTINE RECEPTOR, CLASS AB (CLASS A-LIKE)-RELATED"/>
    <property type="match status" value="1"/>
</dbReference>
<evidence type="ECO:0000313" key="7">
    <source>
        <dbReference type="Proteomes" id="UP001328107"/>
    </source>
</evidence>
<name>A0AAN5I7R6_9BILA</name>
<evidence type="ECO:0000256" key="4">
    <source>
        <dbReference type="ARBA" id="ARBA00023136"/>
    </source>
</evidence>
<dbReference type="AlphaFoldDB" id="A0AAN5I7R6"/>
<comment type="subcellular location">
    <subcellularLocation>
        <location evidence="1">Membrane</location>
        <topology evidence="1">Multi-pass membrane protein</topology>
    </subcellularLocation>
</comment>
<evidence type="ECO:0008006" key="8">
    <source>
        <dbReference type="Google" id="ProtNLM"/>
    </source>
</evidence>
<accession>A0AAN5I7R6</accession>
<evidence type="ECO:0000256" key="5">
    <source>
        <dbReference type="SAM" id="Phobius"/>
    </source>
</evidence>
<dbReference type="GO" id="GO:0016020">
    <property type="term" value="C:membrane"/>
    <property type="evidence" value="ECO:0007669"/>
    <property type="project" value="UniProtKB-SubCell"/>
</dbReference>
<evidence type="ECO:0000256" key="2">
    <source>
        <dbReference type="ARBA" id="ARBA00022692"/>
    </source>
</evidence>
<feature type="transmembrane region" description="Helical" evidence="5">
    <location>
        <begin position="170"/>
        <end position="191"/>
    </location>
</feature>
<keyword evidence="3 5" id="KW-1133">Transmembrane helix</keyword>
<gene>
    <name evidence="6" type="ORF">PMAYCL1PPCAC_25828</name>
</gene>
<dbReference type="InterPro" id="IPR053286">
    <property type="entry name" value="Nematode_rcpt-like_srab"/>
</dbReference>
<dbReference type="PANTHER" id="PTHR46561:SF11">
    <property type="entry name" value="SERPENTINE RECEPTOR CLASS ALPHA_BETA-14"/>
    <property type="match status" value="1"/>
</dbReference>
<dbReference type="Proteomes" id="UP001328107">
    <property type="component" value="Unassembled WGS sequence"/>
</dbReference>
<dbReference type="Pfam" id="PF10292">
    <property type="entry name" value="7TM_GPCR_Srab"/>
    <property type="match status" value="1"/>
</dbReference>
<comment type="caution">
    <text evidence="6">The sequence shown here is derived from an EMBL/GenBank/DDBJ whole genome shotgun (WGS) entry which is preliminary data.</text>
</comment>
<feature type="transmembrane region" description="Helical" evidence="5">
    <location>
        <begin position="133"/>
        <end position="158"/>
    </location>
</feature>